<dbReference type="AlphaFoldDB" id="A0A815S9L1"/>
<name>A0A815S9L1_ADIRI</name>
<accession>A0A815S9L1</accession>
<gene>
    <name evidence="1" type="ORF">EDS130_LOCUS41794</name>
</gene>
<dbReference type="Proteomes" id="UP000663852">
    <property type="component" value="Unassembled WGS sequence"/>
</dbReference>
<comment type="caution">
    <text evidence="1">The sequence shown here is derived from an EMBL/GenBank/DDBJ whole genome shotgun (WGS) entry which is preliminary data.</text>
</comment>
<protein>
    <submittedName>
        <fullName evidence="1">Uncharacterized protein</fullName>
    </submittedName>
</protein>
<organism evidence="1 2">
    <name type="scientific">Adineta ricciae</name>
    <name type="common">Rotifer</name>
    <dbReference type="NCBI Taxonomy" id="249248"/>
    <lineage>
        <taxon>Eukaryota</taxon>
        <taxon>Metazoa</taxon>
        <taxon>Spiralia</taxon>
        <taxon>Gnathifera</taxon>
        <taxon>Rotifera</taxon>
        <taxon>Eurotatoria</taxon>
        <taxon>Bdelloidea</taxon>
        <taxon>Adinetida</taxon>
        <taxon>Adinetidae</taxon>
        <taxon>Adineta</taxon>
    </lineage>
</organism>
<reference evidence="1" key="1">
    <citation type="submission" date="2021-02" db="EMBL/GenBank/DDBJ databases">
        <authorList>
            <person name="Nowell W R."/>
        </authorList>
    </citation>
    <scope>NUCLEOTIDE SEQUENCE</scope>
</reference>
<sequence length="103" mass="11901">MTNEYMIEYHNITEVTSSSVIFPTGRTTRSQGKLRIRYWANRTAATSTLNSRIIDDAIASYLNKTHMISHVDDRKLYVEKGQSNPINTNWILFVLSMTFILLN</sequence>
<evidence type="ECO:0000313" key="1">
    <source>
        <dbReference type="EMBL" id="CAF1487240.1"/>
    </source>
</evidence>
<dbReference type="EMBL" id="CAJNOJ010000570">
    <property type="protein sequence ID" value="CAF1487240.1"/>
    <property type="molecule type" value="Genomic_DNA"/>
</dbReference>
<proteinExistence type="predicted"/>
<evidence type="ECO:0000313" key="2">
    <source>
        <dbReference type="Proteomes" id="UP000663852"/>
    </source>
</evidence>